<dbReference type="PANTHER" id="PTHR36156">
    <property type="entry name" value="SLR2101 PROTEIN"/>
    <property type="match status" value="1"/>
</dbReference>
<dbReference type="EMBL" id="MU251255">
    <property type="protein sequence ID" value="KAG9253964.1"/>
    <property type="molecule type" value="Genomic_DNA"/>
</dbReference>
<dbReference type="InterPro" id="IPR014710">
    <property type="entry name" value="RmlC-like_jellyroll"/>
</dbReference>
<proteinExistence type="predicted"/>
<feature type="domain" description="Cupin type-2" evidence="1">
    <location>
        <begin position="76"/>
        <end position="139"/>
    </location>
</feature>
<accession>A0A9P8CNN2</accession>
<dbReference type="GeneID" id="70294424"/>
<evidence type="ECO:0000259" key="1">
    <source>
        <dbReference type="Pfam" id="PF07883"/>
    </source>
</evidence>
<dbReference type="Proteomes" id="UP000887229">
    <property type="component" value="Unassembled WGS sequence"/>
</dbReference>
<dbReference type="InterPro" id="IPR011051">
    <property type="entry name" value="RmlC_Cupin_sf"/>
</dbReference>
<dbReference type="Pfam" id="PF07883">
    <property type="entry name" value="Cupin_2"/>
    <property type="match status" value="1"/>
</dbReference>
<dbReference type="SUPFAM" id="SSF51182">
    <property type="entry name" value="RmlC-like cupins"/>
    <property type="match status" value="1"/>
</dbReference>
<dbReference type="PANTHER" id="PTHR36156:SF2">
    <property type="entry name" value="CUPIN TYPE-2 DOMAIN-CONTAINING PROTEIN"/>
    <property type="match status" value="1"/>
</dbReference>
<dbReference type="RefSeq" id="XP_046117888.1">
    <property type="nucleotide sequence ID" value="XM_046263521.1"/>
</dbReference>
<dbReference type="OrthoDB" id="5840532at2759"/>
<keyword evidence="3" id="KW-1185">Reference proteome</keyword>
<dbReference type="AlphaFoldDB" id="A0A9P8CNN2"/>
<evidence type="ECO:0000313" key="3">
    <source>
        <dbReference type="Proteomes" id="UP000887229"/>
    </source>
</evidence>
<sequence length="162" mass="17804">MMSSTRLIRTIHKEDGTSVFAPEDELAPFAPMGPGRTVFTVLDTRQSVPVNNLAPIKAFAPQIPRCPEKGVIFCITDLQAGDSSPMHRTVSIDYCVVLSGQVVLKLESGEERTAKAGEFIVQQGVNHQWINKTQEVCRLGFVMIASEKIMMKDGELLEGTLL</sequence>
<reference evidence="2" key="1">
    <citation type="journal article" date="2021" name="IMA Fungus">
        <title>Genomic characterization of three marine fungi, including Emericellopsis atlantica sp. nov. with signatures of a generalist lifestyle and marine biomass degradation.</title>
        <authorList>
            <person name="Hagestad O.C."/>
            <person name="Hou L."/>
            <person name="Andersen J.H."/>
            <person name="Hansen E.H."/>
            <person name="Altermark B."/>
            <person name="Li C."/>
            <person name="Kuhnert E."/>
            <person name="Cox R.J."/>
            <person name="Crous P.W."/>
            <person name="Spatafora J.W."/>
            <person name="Lail K."/>
            <person name="Amirebrahimi M."/>
            <person name="Lipzen A."/>
            <person name="Pangilinan J."/>
            <person name="Andreopoulos W."/>
            <person name="Hayes R.D."/>
            <person name="Ng V."/>
            <person name="Grigoriev I.V."/>
            <person name="Jackson S.A."/>
            <person name="Sutton T.D.S."/>
            <person name="Dobson A.D.W."/>
            <person name="Rama T."/>
        </authorList>
    </citation>
    <scope>NUCLEOTIDE SEQUENCE</scope>
    <source>
        <strain evidence="2">TS7</strain>
    </source>
</reference>
<dbReference type="Gene3D" id="2.60.120.10">
    <property type="entry name" value="Jelly Rolls"/>
    <property type="match status" value="1"/>
</dbReference>
<dbReference type="InterPro" id="IPR013096">
    <property type="entry name" value="Cupin_2"/>
</dbReference>
<evidence type="ECO:0000313" key="2">
    <source>
        <dbReference type="EMBL" id="KAG9253964.1"/>
    </source>
</evidence>
<dbReference type="InterPro" id="IPR047142">
    <property type="entry name" value="OryJ/VirC-like"/>
</dbReference>
<gene>
    <name evidence="2" type="ORF">F5Z01DRAFT_655618</name>
</gene>
<protein>
    <recommendedName>
        <fullName evidence="1">Cupin type-2 domain-containing protein</fullName>
    </recommendedName>
</protein>
<name>A0A9P8CNN2_9HYPO</name>
<organism evidence="2 3">
    <name type="scientific">Emericellopsis atlantica</name>
    <dbReference type="NCBI Taxonomy" id="2614577"/>
    <lineage>
        <taxon>Eukaryota</taxon>
        <taxon>Fungi</taxon>
        <taxon>Dikarya</taxon>
        <taxon>Ascomycota</taxon>
        <taxon>Pezizomycotina</taxon>
        <taxon>Sordariomycetes</taxon>
        <taxon>Hypocreomycetidae</taxon>
        <taxon>Hypocreales</taxon>
        <taxon>Bionectriaceae</taxon>
        <taxon>Emericellopsis</taxon>
    </lineage>
</organism>
<dbReference type="CDD" id="cd02231">
    <property type="entry name" value="cupin_BLL6423-like"/>
    <property type="match status" value="1"/>
</dbReference>
<comment type="caution">
    <text evidence="2">The sequence shown here is derived from an EMBL/GenBank/DDBJ whole genome shotgun (WGS) entry which is preliminary data.</text>
</comment>